<evidence type="ECO:0000313" key="7">
    <source>
        <dbReference type="EMBL" id="RWY52424.1"/>
    </source>
</evidence>
<dbReference type="CDD" id="cd06171">
    <property type="entry name" value="Sigma70_r4"/>
    <property type="match status" value="1"/>
</dbReference>
<dbReference type="InterPro" id="IPR013324">
    <property type="entry name" value="RNA_pol_sigma_r3/r4-like"/>
</dbReference>
<protein>
    <submittedName>
        <fullName evidence="7">Sigma-70 family RNA polymerase sigma factor</fullName>
    </submittedName>
</protein>
<dbReference type="EMBL" id="SBIW01000004">
    <property type="protein sequence ID" value="RWY52424.1"/>
    <property type="molecule type" value="Genomic_DNA"/>
</dbReference>
<dbReference type="GO" id="GO:0003677">
    <property type="term" value="F:DNA binding"/>
    <property type="evidence" value="ECO:0007669"/>
    <property type="project" value="InterPro"/>
</dbReference>
<evidence type="ECO:0000313" key="8">
    <source>
        <dbReference type="Proteomes" id="UP000286701"/>
    </source>
</evidence>
<evidence type="ECO:0000256" key="4">
    <source>
        <dbReference type="ARBA" id="ARBA00023163"/>
    </source>
</evidence>
<dbReference type="Gene3D" id="1.10.1740.10">
    <property type="match status" value="1"/>
</dbReference>
<proteinExistence type="inferred from homology"/>
<keyword evidence="8" id="KW-1185">Reference proteome</keyword>
<dbReference type="NCBIfam" id="TIGR02937">
    <property type="entry name" value="sigma70-ECF"/>
    <property type="match status" value="1"/>
</dbReference>
<dbReference type="RefSeq" id="WP_128534010.1">
    <property type="nucleotide sequence ID" value="NZ_SBIW01000004.1"/>
</dbReference>
<dbReference type="PANTHER" id="PTHR43133:SF51">
    <property type="entry name" value="RNA POLYMERASE SIGMA FACTOR"/>
    <property type="match status" value="1"/>
</dbReference>
<dbReference type="AlphaFoldDB" id="A0A3S3V082"/>
<sequence length="193" mass="22516">MQNKLSDIELIEQTLAGNQSAYADLVKRHQRFVFTLAMRFAKGREDAEEIAQDCFIKAYRSLSSFQQQSKFSTWLYSIVYTTAMTFLRKKRIDTSSIDDDESYIQIEHKPSAYDINNIENKSRSFYLNQAIAQLLPDDATIITLFYKGEQSLEEIAQALGMEANTVKVKLFRARQRLKERLERNLKHEVKELI</sequence>
<dbReference type="InterPro" id="IPR013249">
    <property type="entry name" value="RNA_pol_sigma70_r4_t2"/>
</dbReference>
<dbReference type="SUPFAM" id="SSF88659">
    <property type="entry name" value="Sigma3 and sigma4 domains of RNA polymerase sigma factors"/>
    <property type="match status" value="1"/>
</dbReference>
<comment type="caution">
    <text evidence="7">The sequence shown here is derived from an EMBL/GenBank/DDBJ whole genome shotgun (WGS) entry which is preliminary data.</text>
</comment>
<evidence type="ECO:0000259" key="6">
    <source>
        <dbReference type="Pfam" id="PF08281"/>
    </source>
</evidence>
<dbReference type="Gene3D" id="1.10.10.10">
    <property type="entry name" value="Winged helix-like DNA-binding domain superfamily/Winged helix DNA-binding domain"/>
    <property type="match status" value="1"/>
</dbReference>
<dbReference type="PANTHER" id="PTHR43133">
    <property type="entry name" value="RNA POLYMERASE ECF-TYPE SIGMA FACTO"/>
    <property type="match status" value="1"/>
</dbReference>
<evidence type="ECO:0000259" key="5">
    <source>
        <dbReference type="Pfam" id="PF04542"/>
    </source>
</evidence>
<accession>A0A3S3V082</accession>
<dbReference type="GO" id="GO:0006352">
    <property type="term" value="P:DNA-templated transcription initiation"/>
    <property type="evidence" value="ECO:0007669"/>
    <property type="project" value="InterPro"/>
</dbReference>
<dbReference type="InterPro" id="IPR007627">
    <property type="entry name" value="RNA_pol_sigma70_r2"/>
</dbReference>
<feature type="domain" description="RNA polymerase sigma-70 region 2" evidence="5">
    <location>
        <begin position="25"/>
        <end position="91"/>
    </location>
</feature>
<comment type="similarity">
    <text evidence="1">Belongs to the sigma-70 factor family. ECF subfamily.</text>
</comment>
<dbReference type="InterPro" id="IPR013325">
    <property type="entry name" value="RNA_pol_sigma_r2"/>
</dbReference>
<evidence type="ECO:0000256" key="3">
    <source>
        <dbReference type="ARBA" id="ARBA00023082"/>
    </source>
</evidence>
<dbReference type="SUPFAM" id="SSF88946">
    <property type="entry name" value="Sigma2 domain of RNA polymerase sigma factors"/>
    <property type="match status" value="1"/>
</dbReference>
<evidence type="ECO:0000256" key="2">
    <source>
        <dbReference type="ARBA" id="ARBA00023015"/>
    </source>
</evidence>
<feature type="domain" description="RNA polymerase sigma factor 70 region 4 type 2" evidence="6">
    <location>
        <begin position="126"/>
        <end position="177"/>
    </location>
</feature>
<evidence type="ECO:0000256" key="1">
    <source>
        <dbReference type="ARBA" id="ARBA00010641"/>
    </source>
</evidence>
<dbReference type="InterPro" id="IPR036388">
    <property type="entry name" value="WH-like_DNA-bd_sf"/>
</dbReference>
<dbReference type="InterPro" id="IPR014284">
    <property type="entry name" value="RNA_pol_sigma-70_dom"/>
</dbReference>
<keyword evidence="3" id="KW-0731">Sigma factor</keyword>
<dbReference type="OrthoDB" id="9780326at2"/>
<name>A0A3S3V082_9SPHI</name>
<gene>
    <name evidence="7" type="ORF">EPL05_10985</name>
</gene>
<dbReference type="GO" id="GO:0016987">
    <property type="term" value="F:sigma factor activity"/>
    <property type="evidence" value="ECO:0007669"/>
    <property type="project" value="UniProtKB-KW"/>
</dbReference>
<dbReference type="InterPro" id="IPR039425">
    <property type="entry name" value="RNA_pol_sigma-70-like"/>
</dbReference>
<dbReference type="Proteomes" id="UP000286701">
    <property type="component" value="Unassembled WGS sequence"/>
</dbReference>
<dbReference type="Pfam" id="PF08281">
    <property type="entry name" value="Sigma70_r4_2"/>
    <property type="match status" value="1"/>
</dbReference>
<organism evidence="7 8">
    <name type="scientific">Mucilaginibacter gilvus</name>
    <dbReference type="NCBI Taxonomy" id="2305909"/>
    <lineage>
        <taxon>Bacteria</taxon>
        <taxon>Pseudomonadati</taxon>
        <taxon>Bacteroidota</taxon>
        <taxon>Sphingobacteriia</taxon>
        <taxon>Sphingobacteriales</taxon>
        <taxon>Sphingobacteriaceae</taxon>
        <taxon>Mucilaginibacter</taxon>
    </lineage>
</organism>
<dbReference type="Pfam" id="PF04542">
    <property type="entry name" value="Sigma70_r2"/>
    <property type="match status" value="1"/>
</dbReference>
<keyword evidence="4" id="KW-0804">Transcription</keyword>
<keyword evidence="2" id="KW-0805">Transcription regulation</keyword>
<reference evidence="7 8" key="1">
    <citation type="submission" date="2019-01" db="EMBL/GenBank/DDBJ databases">
        <title>Mucilaginibacter antarcticum sp. nov., isolated from antarctic soil.</title>
        <authorList>
            <person name="Yan Y.-Q."/>
            <person name="Du Z.-J."/>
        </authorList>
    </citation>
    <scope>NUCLEOTIDE SEQUENCE [LARGE SCALE GENOMIC DNA]</scope>
    <source>
        <strain evidence="7 8">F01003</strain>
    </source>
</reference>